<keyword evidence="2" id="KW-1185">Reference proteome</keyword>
<name>A0A9P0CN91_9CUCU</name>
<dbReference type="AlphaFoldDB" id="A0A9P0CN91"/>
<organism evidence="1 2">
    <name type="scientific">Psylliodes chrysocephalus</name>
    <dbReference type="NCBI Taxonomy" id="3402493"/>
    <lineage>
        <taxon>Eukaryota</taxon>
        <taxon>Metazoa</taxon>
        <taxon>Ecdysozoa</taxon>
        <taxon>Arthropoda</taxon>
        <taxon>Hexapoda</taxon>
        <taxon>Insecta</taxon>
        <taxon>Pterygota</taxon>
        <taxon>Neoptera</taxon>
        <taxon>Endopterygota</taxon>
        <taxon>Coleoptera</taxon>
        <taxon>Polyphaga</taxon>
        <taxon>Cucujiformia</taxon>
        <taxon>Chrysomeloidea</taxon>
        <taxon>Chrysomelidae</taxon>
        <taxon>Galerucinae</taxon>
        <taxon>Alticini</taxon>
        <taxon>Psylliodes</taxon>
    </lineage>
</organism>
<evidence type="ECO:0000313" key="2">
    <source>
        <dbReference type="Proteomes" id="UP001153636"/>
    </source>
</evidence>
<proteinExistence type="predicted"/>
<accession>A0A9P0CN91</accession>
<gene>
    <name evidence="1" type="ORF">PSYICH_LOCUS4537</name>
</gene>
<sequence length="1087" mass="127503">MDFIGTLNVNYEKLKSKELVNTLWIEMLHEKRSAEYLEELVEYSFHYPVDSDSYLVELNEKFNALDKEQLRLIDGHLKAYMITFLYYCTNRFSRTVPVTTTILASKLYIKLISTPNIGKFFFEANMFKIQMFTIASLAKETHITEQQKIDLLKLIKKYCLSEKLETSLLRVVVNTYIVVMLSVSKEIIDDINSVTQLQSCCIFAVKDIILNETEGNRIRVIVDGLFKCLGKTSILHHMEHKMAGRSTLKVFIRDVLQENIDEDQFQYILDAFCTVWGREQFNGYQEAVIIMNVLKLPYYKELVRKMVLYTQSKNHKQFLLNIMHLLVAIAEELPTFPVNKIQVLYSCAMRNVLYHFMDSDEIIKNAAIETMAKLCMIKNNTLLNAIFTQIGNTAKFININLVSMLICVNKIVDEKWGISPKNQRLLVIVAKFLTNSSKIDSEIVEKTLQAICRDCTPFSLKPSLGILHQLYCALALKQEDESAAAILKIFFKCAMHQDATSMEFAEHLFRSMLKPSVIDSITYDPKYYYNLFLTSEFEYEVLFTKCQKHIKSEQVDKVIGELNYDLPGGAVLLCCLLNFLDYSELTCVIEYFINHFNEIATKAIMGPLSVAVRKIILNKTISQRHVPQLDCLHGLLLEALFQQAYQVPCIKPAYDLLQEIRNVLRIELHDAILDQLLTVTSERAFRRLHRREIGDHSVILYLNELCLLMKKMPSEHVTVLLEQYMDNPDRVREMRTNMPDVYIQMLTLFTTMAMMTKRKVPTVLRYLEDILYHESQIIKITAFKLYYSICKEMTHEFEEVIKFVFKEIVVADPCLIRLCVSSIEELVFDDYIKLDAEHFYKFVHILGSDELNIFMREVLMKRFLLSNQNDITKFYVQSIMYIHIYSKLSEYPISEQFDEELVKMKMRLNSPKEVLIFLFNSLPIKKKFNILHEISTIFDEVTRGSCKFENSFFPVLRDLLLTYRFMVTPSVESKVDRHFYDNTCKEIQQKIVKHDTKYQPQIYYAEFDDEIRKCTISLLKLLFMENRQISDNIQITLFDALIHWIDFVKDEIISYVHVERGKEYGNYFTKLIHYYNRNKGRFVTPDR</sequence>
<dbReference type="OrthoDB" id="6752233at2759"/>
<protein>
    <submittedName>
        <fullName evidence="1">Uncharacterized protein</fullName>
    </submittedName>
</protein>
<dbReference type="Proteomes" id="UP001153636">
    <property type="component" value="Chromosome 14"/>
</dbReference>
<evidence type="ECO:0000313" key="1">
    <source>
        <dbReference type="EMBL" id="CAH1103643.1"/>
    </source>
</evidence>
<reference evidence="1" key="1">
    <citation type="submission" date="2022-01" db="EMBL/GenBank/DDBJ databases">
        <authorList>
            <person name="King R."/>
        </authorList>
    </citation>
    <scope>NUCLEOTIDE SEQUENCE</scope>
</reference>
<dbReference type="EMBL" id="OV651826">
    <property type="protein sequence ID" value="CAH1103643.1"/>
    <property type="molecule type" value="Genomic_DNA"/>
</dbReference>